<feature type="region of interest" description="Disordered" evidence="1">
    <location>
        <begin position="34"/>
        <end position="56"/>
    </location>
</feature>
<name>A0ABQ7B3J8_BRACR</name>
<comment type="caution">
    <text evidence="2">The sequence shown here is derived from an EMBL/GenBank/DDBJ whole genome shotgun (WGS) entry which is preliminary data.</text>
</comment>
<dbReference type="Proteomes" id="UP000266723">
    <property type="component" value="Unassembled WGS sequence"/>
</dbReference>
<proteinExistence type="predicted"/>
<evidence type="ECO:0000313" key="2">
    <source>
        <dbReference type="EMBL" id="KAF3521187.1"/>
    </source>
</evidence>
<protein>
    <submittedName>
        <fullName evidence="2">Uncharacterized protein</fullName>
    </submittedName>
</protein>
<sequence>MSLRDVTLKSTLTERRLGVAVVTSLPVRQTRATSGCRCGDVAPSSTNPSDLGMSLW</sequence>
<reference evidence="2 3" key="1">
    <citation type="journal article" date="2020" name="BMC Genomics">
        <title>Intraspecific diversification of the crop wild relative Brassica cretica Lam. using demographic model selection.</title>
        <authorList>
            <person name="Kioukis A."/>
            <person name="Michalopoulou V.A."/>
            <person name="Briers L."/>
            <person name="Pirintsos S."/>
            <person name="Studholme D.J."/>
            <person name="Pavlidis P."/>
            <person name="Sarris P.F."/>
        </authorList>
    </citation>
    <scope>NUCLEOTIDE SEQUENCE [LARGE SCALE GENOMIC DNA]</scope>
    <source>
        <strain evidence="3">cv. PFS-1207/04</strain>
    </source>
</reference>
<organism evidence="2 3">
    <name type="scientific">Brassica cretica</name>
    <name type="common">Mustard</name>
    <dbReference type="NCBI Taxonomy" id="69181"/>
    <lineage>
        <taxon>Eukaryota</taxon>
        <taxon>Viridiplantae</taxon>
        <taxon>Streptophyta</taxon>
        <taxon>Embryophyta</taxon>
        <taxon>Tracheophyta</taxon>
        <taxon>Spermatophyta</taxon>
        <taxon>Magnoliopsida</taxon>
        <taxon>eudicotyledons</taxon>
        <taxon>Gunneridae</taxon>
        <taxon>Pentapetalae</taxon>
        <taxon>rosids</taxon>
        <taxon>malvids</taxon>
        <taxon>Brassicales</taxon>
        <taxon>Brassicaceae</taxon>
        <taxon>Brassiceae</taxon>
        <taxon>Brassica</taxon>
    </lineage>
</organism>
<gene>
    <name evidence="2" type="ORF">DY000_02060731</name>
</gene>
<evidence type="ECO:0000256" key="1">
    <source>
        <dbReference type="SAM" id="MobiDB-lite"/>
    </source>
</evidence>
<dbReference type="EMBL" id="QGKV02001556">
    <property type="protein sequence ID" value="KAF3521187.1"/>
    <property type="molecule type" value="Genomic_DNA"/>
</dbReference>
<accession>A0ABQ7B3J8</accession>
<evidence type="ECO:0000313" key="3">
    <source>
        <dbReference type="Proteomes" id="UP000266723"/>
    </source>
</evidence>
<keyword evidence="3" id="KW-1185">Reference proteome</keyword>